<reference evidence="10 11" key="1">
    <citation type="journal article" date="2015" name="Genome Biol. Evol.">
        <title>Comparative Genomics of a Bacterivorous Green Alga Reveals Evolutionary Causalities and Consequences of Phago-Mixotrophic Mode of Nutrition.</title>
        <authorList>
            <person name="Burns J.A."/>
            <person name="Paasch A."/>
            <person name="Narechania A."/>
            <person name="Kim E."/>
        </authorList>
    </citation>
    <scope>NUCLEOTIDE SEQUENCE [LARGE SCALE GENOMIC DNA]</scope>
    <source>
        <strain evidence="10 11">PLY_AMNH</strain>
    </source>
</reference>
<dbReference type="Proteomes" id="UP001190700">
    <property type="component" value="Unassembled WGS sequence"/>
</dbReference>
<dbReference type="GO" id="GO:0031514">
    <property type="term" value="C:motile cilium"/>
    <property type="evidence" value="ECO:0007669"/>
    <property type="project" value="UniProtKB-SubCell"/>
</dbReference>
<evidence type="ECO:0000256" key="5">
    <source>
        <dbReference type="ARBA" id="ARBA00022846"/>
    </source>
</evidence>
<gene>
    <name evidence="10" type="ORF">CYMTET_24872</name>
</gene>
<keyword evidence="3" id="KW-0963">Cytoplasm</keyword>
<dbReference type="Pfam" id="PF02493">
    <property type="entry name" value="MORN"/>
    <property type="match status" value="9"/>
</dbReference>
<keyword evidence="4" id="KW-0677">Repeat</keyword>
<dbReference type="GO" id="GO:0016020">
    <property type="term" value="C:membrane"/>
    <property type="evidence" value="ECO:0007669"/>
    <property type="project" value="UniProtKB-ARBA"/>
</dbReference>
<comment type="caution">
    <text evidence="10">The sequence shown here is derived from an EMBL/GenBank/DDBJ whole genome shotgun (WGS) entry which is preliminary data.</text>
</comment>
<organism evidence="10 11">
    <name type="scientific">Cymbomonas tetramitiformis</name>
    <dbReference type="NCBI Taxonomy" id="36881"/>
    <lineage>
        <taxon>Eukaryota</taxon>
        <taxon>Viridiplantae</taxon>
        <taxon>Chlorophyta</taxon>
        <taxon>Pyramimonadophyceae</taxon>
        <taxon>Pyramimonadales</taxon>
        <taxon>Pyramimonadaceae</taxon>
        <taxon>Cymbomonas</taxon>
    </lineage>
</organism>
<evidence type="ECO:0000256" key="4">
    <source>
        <dbReference type="ARBA" id="ARBA00022737"/>
    </source>
</evidence>
<evidence type="ECO:0000256" key="6">
    <source>
        <dbReference type="ARBA" id="ARBA00023069"/>
    </source>
</evidence>
<evidence type="ECO:0000256" key="2">
    <source>
        <dbReference type="ARBA" id="ARBA00004430"/>
    </source>
</evidence>
<dbReference type="Gene3D" id="2.20.110.10">
    <property type="entry name" value="Histone H3 K4-specific methyltransferase SET7/9 N-terminal domain"/>
    <property type="match status" value="4"/>
</dbReference>
<comment type="subcellular location">
    <subcellularLocation>
        <location evidence="1">Cell projection</location>
        <location evidence="1">Cilium</location>
        <location evidence="1">Flagellum</location>
    </subcellularLocation>
    <subcellularLocation>
        <location evidence="2">Cytoplasm</location>
        <location evidence="2">Cytoskeleton</location>
        <location evidence="2">Cilium axoneme</location>
    </subcellularLocation>
</comment>
<feature type="compositionally biased region" description="Acidic residues" evidence="9">
    <location>
        <begin position="698"/>
        <end position="720"/>
    </location>
</feature>
<keyword evidence="7" id="KW-0206">Cytoskeleton</keyword>
<feature type="region of interest" description="Disordered" evidence="9">
    <location>
        <begin position="689"/>
        <end position="720"/>
    </location>
</feature>
<keyword evidence="5" id="KW-0282">Flagellum</keyword>
<dbReference type="PANTHER" id="PTHR46613">
    <property type="entry name" value="RADIAL SPOKE HEAD 10 HOMOLOG B-RELATED"/>
    <property type="match status" value="1"/>
</dbReference>
<keyword evidence="6" id="KW-0969">Cilium</keyword>
<dbReference type="PANTHER" id="PTHR46613:SF1">
    <property type="entry name" value="RADIAL SPOKE HEAD 10 HOMOLOG B-RELATED"/>
    <property type="match status" value="1"/>
</dbReference>
<evidence type="ECO:0000256" key="1">
    <source>
        <dbReference type="ARBA" id="ARBA00004230"/>
    </source>
</evidence>
<keyword evidence="8" id="KW-0966">Cell projection</keyword>
<dbReference type="SUPFAM" id="SSF82185">
    <property type="entry name" value="Histone H3 K4-specific methyltransferase SET7/9 N-terminal domain"/>
    <property type="match status" value="3"/>
</dbReference>
<name>A0AAE0KZR8_9CHLO</name>
<evidence type="ECO:0000256" key="9">
    <source>
        <dbReference type="SAM" id="MobiDB-lite"/>
    </source>
</evidence>
<evidence type="ECO:0000256" key="3">
    <source>
        <dbReference type="ARBA" id="ARBA00022490"/>
    </source>
</evidence>
<dbReference type="SMART" id="SM00698">
    <property type="entry name" value="MORN"/>
    <property type="match status" value="9"/>
</dbReference>
<protein>
    <submittedName>
        <fullName evidence="10">Uncharacterized protein</fullName>
    </submittedName>
</protein>
<dbReference type="InterPro" id="IPR003409">
    <property type="entry name" value="MORN"/>
</dbReference>
<dbReference type="AlphaFoldDB" id="A0AAE0KZR8"/>
<evidence type="ECO:0000256" key="7">
    <source>
        <dbReference type="ARBA" id="ARBA00023212"/>
    </source>
</evidence>
<proteinExistence type="predicted"/>
<dbReference type="GO" id="GO:0005930">
    <property type="term" value="C:axoneme"/>
    <property type="evidence" value="ECO:0007669"/>
    <property type="project" value="UniProtKB-SubCell"/>
</dbReference>
<evidence type="ECO:0000313" key="10">
    <source>
        <dbReference type="EMBL" id="KAK3266509.1"/>
    </source>
</evidence>
<accession>A0AAE0KZR8</accession>
<sequence>MEVAFEPILAPVAITRYEGATNEDGRPEGQGVGYFIGGHKYIGEFEDGYMSGKGKYEWSDGVTYSGDFMAGKIEGSGVFKWPADFAIYEGEVQGGKKHGHGTLYFETIPISYTGEWKDGLRHGKGKLSFDRENVSWYDGEWCEGKKCGMGTLQYVSGNRYEGYWKDDEKCGHGTMYWNTCNEIYCGQWERGLTNGEGEHVWLHGAHLADKEIPGTAVNDNAQFLMCNHYKGEFKDGKRKGQGTFFYATGARYQGEWHDNKKHGMGAFTFEDGTVFEGMFDTDRPQRNDGGAADLGEVVMDAPSMPAIIYIDDLLEEEENPEVTFATVTNILLRYNTELKAVYRFYSAIGRQTTDERSSDDANPNKTFMLNVGQFSHFARDCYIPSKDFPMSRLNMVLLTAKTDQKGIKEGTHNPQSLVLFREFVEGLVRIAHYQFHALPALERRVHHLINQCVLPHATKRTFDDITIEYRSEEVQGFLKEHELAFKKLYCYVVKKSLPPPEEDETVPDLVLMNEYAYSITGRDLTDLLQESSGIDTFMSLRMALTQMVHVNFPTPEDKNAEPPTPLPQPLPEILELDEEGEEVIPPEPPEVYDDDYHVVFTELVYAEFVEVLCFIAHKWLQNKLKAEYRHELEEHERMLEMEDMDEMPEVTEEDAEPAKIELKPTTFMDALNEYLLVKLFPYCPEEAGLRERYPQPEPEPEPVDETAEHTDDDDLLESSR</sequence>
<evidence type="ECO:0000256" key="8">
    <source>
        <dbReference type="ARBA" id="ARBA00023273"/>
    </source>
</evidence>
<evidence type="ECO:0000313" key="11">
    <source>
        <dbReference type="Proteomes" id="UP001190700"/>
    </source>
</evidence>
<dbReference type="EMBL" id="LGRX02013015">
    <property type="protein sequence ID" value="KAK3266509.1"/>
    <property type="molecule type" value="Genomic_DNA"/>
</dbReference>
<keyword evidence="11" id="KW-1185">Reference proteome</keyword>